<keyword evidence="2" id="KW-0677">Repeat</keyword>
<dbReference type="FunFam" id="2.60.40.10:FF:000080">
    <property type="entry name" value="Myosin light chain kinase, smooth muscle"/>
    <property type="match status" value="1"/>
</dbReference>
<evidence type="ECO:0000259" key="7">
    <source>
        <dbReference type="PROSITE" id="PS50011"/>
    </source>
</evidence>
<dbReference type="SUPFAM" id="SSF48726">
    <property type="entry name" value="Immunoglobulin"/>
    <property type="match status" value="1"/>
</dbReference>
<dbReference type="Pfam" id="PF00069">
    <property type="entry name" value="Pkinase"/>
    <property type="match status" value="1"/>
</dbReference>
<evidence type="ECO:0000313" key="10">
    <source>
        <dbReference type="Proteomes" id="UP000050525"/>
    </source>
</evidence>
<evidence type="ECO:0000256" key="5">
    <source>
        <dbReference type="ARBA" id="ARBA00023319"/>
    </source>
</evidence>
<dbReference type="CDD" id="cd14103">
    <property type="entry name" value="STKc_MLCK"/>
    <property type="match status" value="1"/>
</dbReference>
<keyword evidence="10" id="KW-1185">Reference proteome</keyword>
<dbReference type="SUPFAM" id="SSF56112">
    <property type="entry name" value="Protein kinase-like (PK-like)"/>
    <property type="match status" value="1"/>
</dbReference>
<dbReference type="Proteomes" id="UP000050525">
    <property type="component" value="Unassembled WGS sequence"/>
</dbReference>
<dbReference type="PANTHER" id="PTHR47633">
    <property type="entry name" value="IMMUNOGLOBULIN"/>
    <property type="match status" value="1"/>
</dbReference>
<dbReference type="AlphaFoldDB" id="A0A151PC88"/>
<keyword evidence="5" id="KW-0393">Immunoglobulin domain</keyword>
<dbReference type="InterPro" id="IPR036179">
    <property type="entry name" value="Ig-like_dom_sf"/>
</dbReference>
<sequence>MSLQLDGVCPPLALSWKQGMAGTHAPEYVFHCINASGECLRVLAPTSLVEVKPKPQGVNEQLPCTREPGLLGGMRLSPAILWDTLHLCPASQVTCPVLIWPLLQRRQHSPGIRDGGRGPTATNAYGIGAPSEELEAVMSQAEGENKVEDFECCHVTINNKEDVSDFYLQLEKLGAGKFGMVYKLQEKATGKIWAGKYFRTRTTKEKQAACKEVELMNLLHHPRLVQCLAAFQSRAELVMVMEYIAGGELFERILDDDFEHTEPTSVQYMRQILEGIQYVHHQSIVHLDLKPENIVCVGRSSHWVKIIDFGLARKLDPNSPVKVLHGTPEFMAPEVVSFESVGFTTDMWSIGVICYILLSGDSPFQGSSDMETLNNITAAQWEFDEETFSEISEQAKEFISQLLQKDSHCRLSSDKALAHPWLKQIAPSATKTLSKERMKQFLARQKWQKTGKAVLALKRLSLLSHRLDCKVTDPDAQDKGELDHSQEKGEVFAFQKPQVKQEPHFLESLQDLVEVEGSSACLRCHIESFPDPEVTWLRGDVPIQESPHLYVAYEENGSCSLTILELTVEDAGQYVCRAVNDVGEAECSARLTVCPQQKVTYV</sequence>
<comment type="similarity">
    <text evidence="1">Belongs to the protein kinase superfamily. CAMK Ser/Thr protein kinase family.</text>
</comment>
<accession>A0A151PC88</accession>
<feature type="domain" description="Ig-like" evidence="8">
    <location>
        <begin position="497"/>
        <end position="592"/>
    </location>
</feature>
<dbReference type="InterPro" id="IPR003598">
    <property type="entry name" value="Ig_sub2"/>
</dbReference>
<proteinExistence type="inferred from homology"/>
<dbReference type="PROSITE" id="PS50835">
    <property type="entry name" value="IG_LIKE"/>
    <property type="match status" value="1"/>
</dbReference>
<protein>
    <submittedName>
        <fullName evidence="9">Myosin light chain kinase, smooth muscle-like</fullName>
    </submittedName>
</protein>
<dbReference type="SMART" id="SM00408">
    <property type="entry name" value="IGc2"/>
    <property type="match status" value="1"/>
</dbReference>
<dbReference type="SMART" id="SM00409">
    <property type="entry name" value="IG"/>
    <property type="match status" value="1"/>
</dbReference>
<dbReference type="Gene3D" id="2.60.40.10">
    <property type="entry name" value="Immunoglobulins"/>
    <property type="match status" value="1"/>
</dbReference>
<dbReference type="InterPro" id="IPR003599">
    <property type="entry name" value="Ig_sub"/>
</dbReference>
<evidence type="ECO:0000313" key="9">
    <source>
        <dbReference type="EMBL" id="KYO46618.1"/>
    </source>
</evidence>
<dbReference type="EMBL" id="AKHW03000499">
    <property type="protein sequence ID" value="KYO46618.1"/>
    <property type="molecule type" value="Genomic_DNA"/>
</dbReference>
<organism evidence="9 10">
    <name type="scientific">Alligator mississippiensis</name>
    <name type="common">American alligator</name>
    <dbReference type="NCBI Taxonomy" id="8496"/>
    <lineage>
        <taxon>Eukaryota</taxon>
        <taxon>Metazoa</taxon>
        <taxon>Chordata</taxon>
        <taxon>Craniata</taxon>
        <taxon>Vertebrata</taxon>
        <taxon>Euteleostomi</taxon>
        <taxon>Archelosauria</taxon>
        <taxon>Archosauria</taxon>
        <taxon>Crocodylia</taxon>
        <taxon>Alligatoridae</taxon>
        <taxon>Alligatorinae</taxon>
        <taxon>Alligator</taxon>
    </lineage>
</organism>
<dbReference type="PROSITE" id="PS00107">
    <property type="entry name" value="PROTEIN_KINASE_ATP"/>
    <property type="match status" value="1"/>
</dbReference>
<dbReference type="GO" id="GO:0005524">
    <property type="term" value="F:ATP binding"/>
    <property type="evidence" value="ECO:0007669"/>
    <property type="project" value="UniProtKB-UniRule"/>
</dbReference>
<dbReference type="eggNOG" id="KOG0613">
    <property type="taxonomic scope" value="Eukaryota"/>
</dbReference>
<evidence type="ECO:0000256" key="3">
    <source>
        <dbReference type="ARBA" id="ARBA00022741"/>
    </source>
</evidence>
<reference evidence="9 10" key="1">
    <citation type="journal article" date="2012" name="Genome Biol.">
        <title>Sequencing three crocodilian genomes to illuminate the evolution of archosaurs and amniotes.</title>
        <authorList>
            <person name="St John J.A."/>
            <person name="Braun E.L."/>
            <person name="Isberg S.R."/>
            <person name="Miles L.G."/>
            <person name="Chong A.Y."/>
            <person name="Gongora J."/>
            <person name="Dalzell P."/>
            <person name="Moran C."/>
            <person name="Bed'hom B."/>
            <person name="Abzhanov A."/>
            <person name="Burgess S.C."/>
            <person name="Cooksey A.M."/>
            <person name="Castoe T.A."/>
            <person name="Crawford N.G."/>
            <person name="Densmore L.D."/>
            <person name="Drew J.C."/>
            <person name="Edwards S.V."/>
            <person name="Faircloth B.C."/>
            <person name="Fujita M.K."/>
            <person name="Greenwold M.J."/>
            <person name="Hoffmann F.G."/>
            <person name="Howard J.M."/>
            <person name="Iguchi T."/>
            <person name="Janes D.E."/>
            <person name="Khan S.Y."/>
            <person name="Kohno S."/>
            <person name="de Koning A.J."/>
            <person name="Lance S.L."/>
            <person name="McCarthy F.M."/>
            <person name="McCormack J.E."/>
            <person name="Merchant M.E."/>
            <person name="Peterson D.G."/>
            <person name="Pollock D.D."/>
            <person name="Pourmand N."/>
            <person name="Raney B.J."/>
            <person name="Roessler K.A."/>
            <person name="Sanford J.R."/>
            <person name="Sawyer R.H."/>
            <person name="Schmidt C.J."/>
            <person name="Triplett E.W."/>
            <person name="Tuberville T.D."/>
            <person name="Venegas-Anaya M."/>
            <person name="Howard J.T."/>
            <person name="Jarvis E.D."/>
            <person name="Guillette L.J.Jr."/>
            <person name="Glenn T.C."/>
            <person name="Green R.E."/>
            <person name="Ray D.A."/>
        </authorList>
    </citation>
    <scope>NUCLEOTIDE SEQUENCE [LARGE SCALE GENOMIC DNA]</scope>
    <source>
        <strain evidence="9">KSC_2009_1</strain>
    </source>
</reference>
<feature type="domain" description="Protein kinase" evidence="7">
    <location>
        <begin position="167"/>
        <end position="422"/>
    </location>
</feature>
<dbReference type="InterPro" id="IPR017441">
    <property type="entry name" value="Protein_kinase_ATP_BS"/>
</dbReference>
<dbReference type="FunFam" id="1.10.510.10:FF:000321">
    <property type="entry name" value="Bent, isoform C"/>
    <property type="match status" value="1"/>
</dbReference>
<dbReference type="InterPro" id="IPR013783">
    <property type="entry name" value="Ig-like_fold"/>
</dbReference>
<evidence type="ECO:0000256" key="2">
    <source>
        <dbReference type="ARBA" id="ARBA00022737"/>
    </source>
</evidence>
<keyword evidence="4 6" id="KW-0067">ATP-binding</keyword>
<dbReference type="InterPro" id="IPR007110">
    <property type="entry name" value="Ig-like_dom"/>
</dbReference>
<feature type="binding site" evidence="6">
    <location>
        <position position="196"/>
    </location>
    <ligand>
        <name>ATP</name>
        <dbReference type="ChEBI" id="CHEBI:30616"/>
    </ligand>
</feature>
<evidence type="ECO:0000256" key="6">
    <source>
        <dbReference type="PROSITE-ProRule" id="PRU10141"/>
    </source>
</evidence>
<evidence type="ECO:0000256" key="1">
    <source>
        <dbReference type="ARBA" id="ARBA00006692"/>
    </source>
</evidence>
<dbReference type="PROSITE" id="PS50011">
    <property type="entry name" value="PROTEIN_KINASE_DOM"/>
    <property type="match status" value="1"/>
</dbReference>
<dbReference type="SMART" id="SM00220">
    <property type="entry name" value="S_TKc"/>
    <property type="match status" value="1"/>
</dbReference>
<dbReference type="PANTHER" id="PTHR47633:SF9">
    <property type="entry name" value="NON-SPECIFIC SERINE_THREONINE PROTEIN KINASE"/>
    <property type="match status" value="1"/>
</dbReference>
<dbReference type="PROSITE" id="PS00108">
    <property type="entry name" value="PROTEIN_KINASE_ST"/>
    <property type="match status" value="1"/>
</dbReference>
<dbReference type="GO" id="GO:0004672">
    <property type="term" value="F:protein kinase activity"/>
    <property type="evidence" value="ECO:0007669"/>
    <property type="project" value="InterPro"/>
</dbReference>
<evidence type="ECO:0000259" key="8">
    <source>
        <dbReference type="PROSITE" id="PS50835"/>
    </source>
</evidence>
<comment type="caution">
    <text evidence="9">The sequence shown here is derived from an EMBL/GenBank/DDBJ whole genome shotgun (WGS) entry which is preliminary data.</text>
</comment>
<dbReference type="Pfam" id="PF07679">
    <property type="entry name" value="I-set"/>
    <property type="match status" value="1"/>
</dbReference>
<evidence type="ECO:0000256" key="4">
    <source>
        <dbReference type="ARBA" id="ARBA00022840"/>
    </source>
</evidence>
<gene>
    <name evidence="9" type="ORF">Y1Q_0018386</name>
</gene>
<dbReference type="InterPro" id="IPR000719">
    <property type="entry name" value="Prot_kinase_dom"/>
</dbReference>
<dbReference type="InterPro" id="IPR013098">
    <property type="entry name" value="Ig_I-set"/>
</dbReference>
<keyword evidence="3 6" id="KW-0547">Nucleotide-binding</keyword>
<dbReference type="Gene3D" id="3.30.200.20">
    <property type="entry name" value="Phosphorylase Kinase, domain 1"/>
    <property type="match status" value="1"/>
</dbReference>
<dbReference type="InterPro" id="IPR008271">
    <property type="entry name" value="Ser/Thr_kinase_AS"/>
</dbReference>
<dbReference type="Gene3D" id="1.10.510.10">
    <property type="entry name" value="Transferase(Phosphotransferase) domain 1"/>
    <property type="match status" value="1"/>
</dbReference>
<name>A0A151PC88_ALLMI</name>
<dbReference type="STRING" id="8496.A0A151PC88"/>
<dbReference type="InterPro" id="IPR011009">
    <property type="entry name" value="Kinase-like_dom_sf"/>
</dbReference>